<keyword evidence="1" id="KW-0808">Transferase</keyword>
<dbReference type="PANTHER" id="PTHR43832">
    <property type="match status" value="1"/>
</dbReference>
<dbReference type="SUPFAM" id="SSF53335">
    <property type="entry name" value="S-adenosyl-L-methionine-dependent methyltransferases"/>
    <property type="match status" value="1"/>
</dbReference>
<dbReference type="GO" id="GO:0008168">
    <property type="term" value="F:methyltransferase activity"/>
    <property type="evidence" value="ECO:0007669"/>
    <property type="project" value="UniProtKB-KW"/>
</dbReference>
<organism evidence="1 2">
    <name type="scientific">Variovorax ureilyticus</name>
    <dbReference type="NCBI Taxonomy" id="1836198"/>
    <lineage>
        <taxon>Bacteria</taxon>
        <taxon>Pseudomonadati</taxon>
        <taxon>Pseudomonadota</taxon>
        <taxon>Betaproteobacteria</taxon>
        <taxon>Burkholderiales</taxon>
        <taxon>Comamonadaceae</taxon>
        <taxon>Variovorax</taxon>
    </lineage>
</organism>
<dbReference type="Gene3D" id="3.40.50.150">
    <property type="entry name" value="Vaccinia Virus protein VP39"/>
    <property type="match status" value="1"/>
</dbReference>
<dbReference type="EC" id="2.1.1.-" evidence="1"/>
<dbReference type="PANTHER" id="PTHR43832:SF1">
    <property type="entry name" value="S-ADENOSYL-L-METHIONINE-DEPENDENT METHYLTRANSFERASES SUPERFAMILY PROTEIN"/>
    <property type="match status" value="1"/>
</dbReference>
<dbReference type="GO" id="GO:0032259">
    <property type="term" value="P:methylation"/>
    <property type="evidence" value="ECO:0007669"/>
    <property type="project" value="UniProtKB-KW"/>
</dbReference>
<gene>
    <name evidence="1" type="ORF">WKW77_19210</name>
</gene>
<name>A0ABU8VHT2_9BURK</name>
<dbReference type="EMBL" id="JBBKZU010000008">
    <property type="protein sequence ID" value="MEJ8813224.1"/>
    <property type="molecule type" value="Genomic_DNA"/>
</dbReference>
<dbReference type="CDD" id="cd02440">
    <property type="entry name" value="AdoMet_MTases"/>
    <property type="match status" value="1"/>
</dbReference>
<keyword evidence="2" id="KW-1185">Reference proteome</keyword>
<evidence type="ECO:0000313" key="1">
    <source>
        <dbReference type="EMBL" id="MEJ8813224.1"/>
    </source>
</evidence>
<comment type="caution">
    <text evidence="1">The sequence shown here is derived from an EMBL/GenBank/DDBJ whole genome shotgun (WGS) entry which is preliminary data.</text>
</comment>
<keyword evidence="1" id="KW-0489">Methyltransferase</keyword>
<proteinExistence type="predicted"/>
<protein>
    <submittedName>
        <fullName evidence="1">Cyclopropane-fatty-acyl-phospholipid synthase family protein</fullName>
        <ecNumber evidence="1">2.1.1.-</ecNumber>
    </submittedName>
</protein>
<reference evidence="1 2" key="1">
    <citation type="submission" date="2024-03" db="EMBL/GenBank/DDBJ databases">
        <title>Novel species of the genus Variovorax.</title>
        <authorList>
            <person name="Liu Q."/>
            <person name="Xin Y.-H."/>
        </authorList>
    </citation>
    <scope>NUCLEOTIDE SEQUENCE [LARGE SCALE GENOMIC DNA]</scope>
    <source>
        <strain evidence="1 2">KACC 18899</strain>
    </source>
</reference>
<dbReference type="RefSeq" id="WP_340358467.1">
    <property type="nucleotide sequence ID" value="NZ_JBBKZU010000008.1"/>
</dbReference>
<accession>A0ABU8VHT2</accession>
<dbReference type="InterPro" id="IPR029063">
    <property type="entry name" value="SAM-dependent_MTases_sf"/>
</dbReference>
<evidence type="ECO:0000313" key="2">
    <source>
        <dbReference type="Proteomes" id="UP001365846"/>
    </source>
</evidence>
<sequence>MTTNTAMAIGWVERGIVPDGVTRAGIRKLLKSRLADLHSGRASEDAERSQRFVEDMRTAAIAMSPEKANEQHYELPPEFFAAVLGPHRKYSCAYWPDGVTELADAEAAALRITCERAGLRDGQSVLELGSGWGSLTLWMAKWYPRSRITALSNSHPQRLYIEAEAKRRGLANVRVVTCDMNDFDTGDRFDRIVSVEMFEHLRNWPRAFANVARWLRPEGLFFMHVFVHRTVPYAFVDADASDWMSRHFFSGGMMPSDDLALYCQDDLRLMRRWRWDGTHYRRTAQAWLSRMDAGRRTLDPLFDAIYGADARVWCVRWRVFFMSVAELFGYDDGQRWWVGHYLFGKRA</sequence>
<dbReference type="Proteomes" id="UP001365846">
    <property type="component" value="Unassembled WGS sequence"/>
</dbReference>
<dbReference type="Pfam" id="PF02353">
    <property type="entry name" value="CMAS"/>
    <property type="match status" value="1"/>
</dbReference>